<dbReference type="GO" id="GO:0005840">
    <property type="term" value="C:ribosome"/>
    <property type="evidence" value="ECO:0007669"/>
    <property type="project" value="UniProtKB-KW"/>
</dbReference>
<dbReference type="GO" id="GO:0006412">
    <property type="term" value="P:translation"/>
    <property type="evidence" value="ECO:0007669"/>
    <property type="project" value="UniProtKB-UniRule"/>
</dbReference>
<evidence type="ECO:0000313" key="6">
    <source>
        <dbReference type="EMBL" id="AYQ54615.1"/>
    </source>
</evidence>
<dbReference type="Pfam" id="PF01282">
    <property type="entry name" value="Ribosomal_S24e"/>
    <property type="match status" value="1"/>
</dbReference>
<dbReference type="PROSITE" id="PS00529">
    <property type="entry name" value="RIBOSOMAL_S24E"/>
    <property type="match status" value="1"/>
</dbReference>
<dbReference type="GO" id="GO:1990904">
    <property type="term" value="C:ribonucleoprotein complex"/>
    <property type="evidence" value="ECO:0007669"/>
    <property type="project" value="UniProtKB-KW"/>
</dbReference>
<dbReference type="InterPro" id="IPR001976">
    <property type="entry name" value="Ribosomal_eS24"/>
</dbReference>
<dbReference type="InterPro" id="IPR018098">
    <property type="entry name" value="Ribosomal_eS24_CS"/>
</dbReference>
<dbReference type="EMBL" id="CP017686">
    <property type="protein sequence ID" value="AYQ54615.1"/>
    <property type="molecule type" value="Genomic_DNA"/>
</dbReference>
<sequence length="106" mass="12056">MKMEIICERENPLYNRKEVRFVVDHERESTPGRNAVAEELAKKYNTQRVCVVIDELAGEYGVGKTKGYAKIYANKKAALDCEEEHLLKRNGIAAEEKKEEEAPAAE</sequence>
<dbReference type="OMA" id="QYIRSYF"/>
<dbReference type="Proteomes" id="UP000273278">
    <property type="component" value="Chromosome"/>
</dbReference>
<dbReference type="PANTHER" id="PTHR10496">
    <property type="entry name" value="40S RIBOSOMAL PROTEIN S24"/>
    <property type="match status" value="1"/>
</dbReference>
<dbReference type="Gene3D" id="3.30.70.3370">
    <property type="match status" value="1"/>
</dbReference>
<dbReference type="AlphaFoldDB" id="A0A3G3IFM3"/>
<dbReference type="GeneID" id="41321235"/>
<gene>
    <name evidence="4" type="primary">rps24e</name>
    <name evidence="6" type="ORF">BKD89_02170</name>
</gene>
<name>A0A3G3IFM3_9ARCH</name>
<dbReference type="HAMAP" id="MF_00545">
    <property type="entry name" value="Ribosomal_eS24"/>
    <property type="match status" value="1"/>
</dbReference>
<keyword evidence="2 4" id="KW-0689">Ribosomal protein</keyword>
<evidence type="ECO:0000256" key="2">
    <source>
        <dbReference type="ARBA" id="ARBA00022980"/>
    </source>
</evidence>
<dbReference type="InterPro" id="IPR012678">
    <property type="entry name" value="Ribosomal_uL23/eL15/eS24_sf"/>
</dbReference>
<dbReference type="InterPro" id="IPR053709">
    <property type="entry name" value="eRP_eS24_sf"/>
</dbReference>
<evidence type="ECO:0000256" key="1">
    <source>
        <dbReference type="ARBA" id="ARBA00009680"/>
    </source>
</evidence>
<accession>A0A3G3IFM3</accession>
<evidence type="ECO:0000256" key="5">
    <source>
        <dbReference type="RuleBase" id="RU004381"/>
    </source>
</evidence>
<reference evidence="6 7" key="1">
    <citation type="submission" date="2016-10" db="EMBL/GenBank/DDBJ databases">
        <title>Complete genome of the TMA-utilizing, human hosted archaeon Methanomethylophilus alvus Gen. nov, sp. nov., strain Mx-05, derived from a pure culture.</title>
        <authorList>
            <person name="Brugere J.-F."/>
            <person name="Ben Hania W."/>
            <person name="Chaudhary P.P."/>
            <person name="Gaci N."/>
            <person name="Borrel G."/>
            <person name="Cao Van Tuat L."/>
            <person name="Fardeau M.-L."/>
            <person name="Harris H.M.B."/>
            <person name="O'Toole P.W."/>
            <person name="Ollivier B."/>
        </authorList>
    </citation>
    <scope>NUCLEOTIDE SEQUENCE [LARGE SCALE GENOMIC DNA]</scope>
    <source>
        <strain evidence="6 7">Mx-05</strain>
    </source>
</reference>
<keyword evidence="3 4" id="KW-0687">Ribonucleoprotein</keyword>
<organism evidence="6 7">
    <name type="scientific">Methanomethylophilus alvi</name>
    <dbReference type="NCBI Taxonomy" id="1291540"/>
    <lineage>
        <taxon>Archaea</taxon>
        <taxon>Methanobacteriati</taxon>
        <taxon>Thermoplasmatota</taxon>
        <taxon>Thermoplasmata</taxon>
        <taxon>Methanomassiliicoccales</taxon>
        <taxon>Methanomethylophilaceae</taxon>
        <taxon>Methanomethylophilus</taxon>
    </lineage>
</organism>
<dbReference type="SUPFAM" id="SSF54189">
    <property type="entry name" value="Ribosomal proteins S24e, L23 and L15e"/>
    <property type="match status" value="1"/>
</dbReference>
<protein>
    <recommendedName>
        <fullName evidence="4">Small ribosomal subunit protein eS24</fullName>
    </recommendedName>
</protein>
<comment type="similarity">
    <text evidence="1 4 5">Belongs to the eukaryotic ribosomal protein eS24 family.</text>
</comment>
<evidence type="ECO:0000313" key="7">
    <source>
        <dbReference type="Proteomes" id="UP000273278"/>
    </source>
</evidence>
<dbReference type="RefSeq" id="WP_015504332.1">
    <property type="nucleotide sequence ID" value="NZ_CAYARL010000008.1"/>
</dbReference>
<proteinExistence type="inferred from homology"/>
<evidence type="ECO:0000256" key="3">
    <source>
        <dbReference type="ARBA" id="ARBA00023274"/>
    </source>
</evidence>
<dbReference type="GO" id="GO:0003735">
    <property type="term" value="F:structural constituent of ribosome"/>
    <property type="evidence" value="ECO:0007669"/>
    <property type="project" value="InterPro"/>
</dbReference>
<evidence type="ECO:0000256" key="4">
    <source>
        <dbReference type="HAMAP-Rule" id="MF_00545"/>
    </source>
</evidence>